<name>A0A183MN15_9TREM</name>
<proteinExistence type="predicted"/>
<accession>A0A183MN15</accession>
<sequence>MEDVKSFTYMESRIIDEQRESDANVNARIGKPRTAIIQLNNIYNSNQLPTNIKVTIFIMTAETVLL</sequence>
<gene>
    <name evidence="1" type="ORF">SMRZ_LOCUS17440</name>
</gene>
<dbReference type="EMBL" id="UZAI01017374">
    <property type="protein sequence ID" value="VDP23841.1"/>
    <property type="molecule type" value="Genomic_DNA"/>
</dbReference>
<protein>
    <submittedName>
        <fullName evidence="1">Uncharacterized protein</fullName>
    </submittedName>
</protein>
<dbReference type="Proteomes" id="UP000277204">
    <property type="component" value="Unassembled WGS sequence"/>
</dbReference>
<dbReference type="AlphaFoldDB" id="A0A183MN15"/>
<reference evidence="1 2" key="1">
    <citation type="submission" date="2018-11" db="EMBL/GenBank/DDBJ databases">
        <authorList>
            <consortium name="Pathogen Informatics"/>
        </authorList>
    </citation>
    <scope>NUCLEOTIDE SEQUENCE [LARGE SCALE GENOMIC DNA]</scope>
    <source>
        <strain evidence="1 2">Zambia</strain>
    </source>
</reference>
<keyword evidence="2" id="KW-1185">Reference proteome</keyword>
<evidence type="ECO:0000313" key="2">
    <source>
        <dbReference type="Proteomes" id="UP000277204"/>
    </source>
</evidence>
<evidence type="ECO:0000313" key="1">
    <source>
        <dbReference type="EMBL" id="VDP23841.1"/>
    </source>
</evidence>
<organism evidence="1 2">
    <name type="scientific">Schistosoma margrebowiei</name>
    <dbReference type="NCBI Taxonomy" id="48269"/>
    <lineage>
        <taxon>Eukaryota</taxon>
        <taxon>Metazoa</taxon>
        <taxon>Spiralia</taxon>
        <taxon>Lophotrochozoa</taxon>
        <taxon>Platyhelminthes</taxon>
        <taxon>Trematoda</taxon>
        <taxon>Digenea</taxon>
        <taxon>Strigeidida</taxon>
        <taxon>Schistosomatoidea</taxon>
        <taxon>Schistosomatidae</taxon>
        <taxon>Schistosoma</taxon>
    </lineage>
</organism>